<dbReference type="STRING" id="218851.A0A2G5DVI8"/>
<gene>
    <name evidence="8" type="ORF">AQUCO_01400275v1</name>
</gene>
<dbReference type="Proteomes" id="UP000230069">
    <property type="component" value="Unassembled WGS sequence"/>
</dbReference>
<evidence type="ECO:0000256" key="6">
    <source>
        <dbReference type="ARBA" id="ARBA00023242"/>
    </source>
</evidence>
<evidence type="ECO:0000313" key="8">
    <source>
        <dbReference type="EMBL" id="PIA47521.1"/>
    </source>
</evidence>
<organism evidence="8 9">
    <name type="scientific">Aquilegia coerulea</name>
    <name type="common">Rocky mountain columbine</name>
    <dbReference type="NCBI Taxonomy" id="218851"/>
    <lineage>
        <taxon>Eukaryota</taxon>
        <taxon>Viridiplantae</taxon>
        <taxon>Streptophyta</taxon>
        <taxon>Embryophyta</taxon>
        <taxon>Tracheophyta</taxon>
        <taxon>Spermatophyta</taxon>
        <taxon>Magnoliopsida</taxon>
        <taxon>Ranunculales</taxon>
        <taxon>Ranunculaceae</taxon>
        <taxon>Thalictroideae</taxon>
        <taxon>Aquilegia</taxon>
    </lineage>
</organism>
<accession>A0A2G5DVI8</accession>
<keyword evidence="6" id="KW-0539">Nucleus</keyword>
<dbReference type="GO" id="GO:0005634">
    <property type="term" value="C:nucleus"/>
    <property type="evidence" value="ECO:0007669"/>
    <property type="project" value="UniProtKB-SubCell"/>
</dbReference>
<dbReference type="GO" id="GO:0003677">
    <property type="term" value="F:DNA binding"/>
    <property type="evidence" value="ECO:0007669"/>
    <property type="project" value="UniProtKB-KW"/>
</dbReference>
<keyword evidence="5" id="KW-0804">Transcription</keyword>
<dbReference type="CDD" id="cd10017">
    <property type="entry name" value="B3_DNA"/>
    <property type="match status" value="2"/>
</dbReference>
<proteinExistence type="predicted"/>
<dbReference type="Gene3D" id="2.40.330.10">
    <property type="entry name" value="DNA-binding pseudobarrel domain"/>
    <property type="match status" value="2"/>
</dbReference>
<keyword evidence="4" id="KW-0238">DNA-binding</keyword>
<dbReference type="PROSITE" id="PS50863">
    <property type="entry name" value="B3"/>
    <property type="match status" value="2"/>
</dbReference>
<dbReference type="Pfam" id="PF02362">
    <property type="entry name" value="B3"/>
    <property type="match status" value="2"/>
</dbReference>
<feature type="domain" description="TF-B3" evidence="7">
    <location>
        <begin position="11"/>
        <end position="104"/>
    </location>
</feature>
<sequence length="272" mass="31014">MAKKITIQPNNPHFFKFIKCDSLQGISIPRAFVKDYLVGEKCEGKKARLRTKKSKKSWIVSTKGCCFTDGWENFHNENDLHAGDFLLFEHKGGFTFDVLVFDDSMCEKAYPPLDGDAKDDEIVMEIDKPTKKRKYQNKKLAQIFSSSNLKNTAKVKNPLQLIVEMKPSHFKWRTFHVSAPFGRESGLVRIAKLAKDTNKSYMITIKDPNGKSWKLRLNYKPSANVACFGSGWPEFRKANKLKVGDVCTFMVVSMTSQKILLEMSVCKCKASF</sequence>
<dbReference type="SMART" id="SM01019">
    <property type="entry name" value="B3"/>
    <property type="match status" value="2"/>
</dbReference>
<dbReference type="EMBL" id="KZ305031">
    <property type="protein sequence ID" value="PIA47521.1"/>
    <property type="molecule type" value="Genomic_DNA"/>
</dbReference>
<dbReference type="InterPro" id="IPR003340">
    <property type="entry name" value="B3_DNA-bd"/>
</dbReference>
<evidence type="ECO:0000256" key="5">
    <source>
        <dbReference type="ARBA" id="ARBA00023163"/>
    </source>
</evidence>
<dbReference type="PANTHER" id="PTHR31674:SF62">
    <property type="entry name" value="B3 DOMAIN-CONTAINING PROTEIN REM14-RELATED"/>
    <property type="match status" value="1"/>
</dbReference>
<evidence type="ECO:0000256" key="4">
    <source>
        <dbReference type="ARBA" id="ARBA00023125"/>
    </source>
</evidence>
<dbReference type="AlphaFoldDB" id="A0A2G5DVI8"/>
<dbReference type="OrthoDB" id="1109907at2759"/>
<keyword evidence="2" id="KW-0677">Repeat</keyword>
<evidence type="ECO:0000256" key="3">
    <source>
        <dbReference type="ARBA" id="ARBA00023015"/>
    </source>
</evidence>
<dbReference type="FunCoup" id="A0A2G5DVI8">
    <property type="interactions" value="53"/>
</dbReference>
<dbReference type="InterPro" id="IPR039218">
    <property type="entry name" value="REM_fam"/>
</dbReference>
<dbReference type="InterPro" id="IPR015300">
    <property type="entry name" value="DNA-bd_pseudobarrel_sf"/>
</dbReference>
<name>A0A2G5DVI8_AQUCA</name>
<comment type="subcellular location">
    <subcellularLocation>
        <location evidence="1">Nucleus</location>
    </subcellularLocation>
</comment>
<evidence type="ECO:0000259" key="7">
    <source>
        <dbReference type="PROSITE" id="PS50863"/>
    </source>
</evidence>
<protein>
    <recommendedName>
        <fullName evidence="7">TF-B3 domain-containing protein</fullName>
    </recommendedName>
</protein>
<evidence type="ECO:0000256" key="2">
    <source>
        <dbReference type="ARBA" id="ARBA00022737"/>
    </source>
</evidence>
<keyword evidence="3" id="KW-0805">Transcription regulation</keyword>
<keyword evidence="9" id="KW-1185">Reference proteome</keyword>
<dbReference type="InParanoid" id="A0A2G5DVI8"/>
<evidence type="ECO:0000313" key="9">
    <source>
        <dbReference type="Proteomes" id="UP000230069"/>
    </source>
</evidence>
<dbReference type="PANTHER" id="PTHR31674">
    <property type="entry name" value="B3 DOMAIN-CONTAINING PROTEIN REM-LIKE 3-RELATED"/>
    <property type="match status" value="1"/>
</dbReference>
<dbReference type="SUPFAM" id="SSF101936">
    <property type="entry name" value="DNA-binding pseudobarrel domain"/>
    <property type="match status" value="2"/>
</dbReference>
<reference evidence="8 9" key="1">
    <citation type="submission" date="2017-09" db="EMBL/GenBank/DDBJ databases">
        <title>WGS assembly of Aquilegia coerulea Goldsmith.</title>
        <authorList>
            <person name="Hodges S."/>
            <person name="Kramer E."/>
            <person name="Nordborg M."/>
            <person name="Tomkins J."/>
            <person name="Borevitz J."/>
            <person name="Derieg N."/>
            <person name="Yan J."/>
            <person name="Mihaltcheva S."/>
            <person name="Hayes R.D."/>
            <person name="Rokhsar D."/>
        </authorList>
    </citation>
    <scope>NUCLEOTIDE SEQUENCE [LARGE SCALE GENOMIC DNA]</scope>
    <source>
        <strain evidence="9">cv. Goldsmith</strain>
    </source>
</reference>
<evidence type="ECO:0000256" key="1">
    <source>
        <dbReference type="ARBA" id="ARBA00004123"/>
    </source>
</evidence>
<feature type="domain" description="TF-B3" evidence="7">
    <location>
        <begin position="203"/>
        <end position="265"/>
    </location>
</feature>